<dbReference type="Pfam" id="PF06876">
    <property type="entry name" value="SCRL"/>
    <property type="match status" value="1"/>
</dbReference>
<protein>
    <submittedName>
        <fullName evidence="7">Uncharacterized protein</fullName>
    </submittedName>
</protein>
<dbReference type="SMR" id="D7MEU4"/>
<comment type="similarity">
    <text evidence="2">Belongs to the DEFL family.</text>
</comment>
<dbReference type="InterPro" id="IPR010682">
    <property type="entry name" value="SCRL"/>
</dbReference>
<keyword evidence="4 6" id="KW-0732">Signal</keyword>
<evidence type="ECO:0000256" key="1">
    <source>
        <dbReference type="ARBA" id="ARBA00004613"/>
    </source>
</evidence>
<proteinExistence type="inferred from homology"/>
<keyword evidence="5" id="KW-1015">Disulfide bond</keyword>
<dbReference type="PANTHER" id="PTHR34450:SF9">
    <property type="entry name" value="DEFENSIN-LIKE PROTEIN 242-RELATED"/>
    <property type="match status" value="1"/>
</dbReference>
<dbReference type="Gramene" id="fgenesh1_pm.C_scaffold_7001695">
    <property type="protein sequence ID" value="fgenesh1_pm.C_scaffold_7001695"/>
    <property type="gene ID" value="fgenesh1_pm.C_scaffold_7001695"/>
</dbReference>
<evidence type="ECO:0000256" key="3">
    <source>
        <dbReference type="ARBA" id="ARBA00022525"/>
    </source>
</evidence>
<dbReference type="EMBL" id="GL348719">
    <property type="protein sequence ID" value="EFH44112.1"/>
    <property type="molecule type" value="Genomic_DNA"/>
</dbReference>
<dbReference type="HOGENOM" id="CLU_2500986_0_0_1"/>
<keyword evidence="8" id="KW-1185">Reference proteome</keyword>
<feature type="signal peptide" evidence="6">
    <location>
        <begin position="1"/>
        <end position="23"/>
    </location>
</feature>
<evidence type="ECO:0000313" key="8">
    <source>
        <dbReference type="Proteomes" id="UP000008694"/>
    </source>
</evidence>
<dbReference type="Proteomes" id="UP000008694">
    <property type="component" value="Unassembled WGS sequence"/>
</dbReference>
<evidence type="ECO:0000313" key="7">
    <source>
        <dbReference type="EMBL" id="EFH44112.1"/>
    </source>
</evidence>
<accession>D7MEU4</accession>
<reference evidence="8" key="1">
    <citation type="journal article" date="2011" name="Nat. Genet.">
        <title>The Arabidopsis lyrata genome sequence and the basis of rapid genome size change.</title>
        <authorList>
            <person name="Hu T.T."/>
            <person name="Pattyn P."/>
            <person name="Bakker E.G."/>
            <person name="Cao J."/>
            <person name="Cheng J.-F."/>
            <person name="Clark R.M."/>
            <person name="Fahlgren N."/>
            <person name="Fawcett J.A."/>
            <person name="Grimwood J."/>
            <person name="Gundlach H."/>
            <person name="Haberer G."/>
            <person name="Hollister J.D."/>
            <person name="Ossowski S."/>
            <person name="Ottilar R.P."/>
            <person name="Salamov A.A."/>
            <person name="Schneeberger K."/>
            <person name="Spannagl M."/>
            <person name="Wang X."/>
            <person name="Yang L."/>
            <person name="Nasrallah M.E."/>
            <person name="Bergelson J."/>
            <person name="Carrington J.C."/>
            <person name="Gaut B.S."/>
            <person name="Schmutz J."/>
            <person name="Mayer K.F.X."/>
            <person name="Van de Peer Y."/>
            <person name="Grigoriev I.V."/>
            <person name="Nordborg M."/>
            <person name="Weigel D."/>
            <person name="Guo Y.-L."/>
        </authorList>
    </citation>
    <scope>NUCLEOTIDE SEQUENCE [LARGE SCALE GENOMIC DNA]</scope>
    <source>
        <strain evidence="8">cv. MN47</strain>
    </source>
</reference>
<sequence length="86" mass="9911">MRCSVLFVVSYVIMSLLISHVQGMEDQKWKKVCNLEGNFPGRCVGNGDEQCKRDLTEDGNNPSKCRCRFRAGRRHCRCIYCEVFGM</sequence>
<dbReference type="PANTHER" id="PTHR34450">
    <property type="entry name" value="DEFENSIN-LIKE PROTEIN 245-RELATED"/>
    <property type="match status" value="1"/>
</dbReference>
<evidence type="ECO:0000256" key="2">
    <source>
        <dbReference type="ARBA" id="ARBA00006722"/>
    </source>
</evidence>
<dbReference type="KEGG" id="aly:9303925"/>
<gene>
    <name evidence="7" type="ORF">ARALYDRAFT_329468</name>
</gene>
<organism evidence="8">
    <name type="scientific">Arabidopsis lyrata subsp. lyrata</name>
    <name type="common">Lyre-leaved rock-cress</name>
    <dbReference type="NCBI Taxonomy" id="81972"/>
    <lineage>
        <taxon>Eukaryota</taxon>
        <taxon>Viridiplantae</taxon>
        <taxon>Streptophyta</taxon>
        <taxon>Embryophyta</taxon>
        <taxon>Tracheophyta</taxon>
        <taxon>Spermatophyta</taxon>
        <taxon>Magnoliopsida</taxon>
        <taxon>eudicotyledons</taxon>
        <taxon>Gunneridae</taxon>
        <taxon>Pentapetalae</taxon>
        <taxon>rosids</taxon>
        <taxon>malvids</taxon>
        <taxon>Brassicales</taxon>
        <taxon>Brassicaceae</taxon>
        <taxon>Camelineae</taxon>
        <taxon>Arabidopsis</taxon>
    </lineage>
</organism>
<comment type="subcellular location">
    <subcellularLocation>
        <location evidence="1">Secreted</location>
    </subcellularLocation>
</comment>
<dbReference type="AlphaFoldDB" id="D7MEU4"/>
<evidence type="ECO:0000256" key="5">
    <source>
        <dbReference type="ARBA" id="ARBA00023157"/>
    </source>
</evidence>
<keyword evidence="3" id="KW-0964">Secreted</keyword>
<feature type="chain" id="PRO_5003103589" evidence="6">
    <location>
        <begin position="24"/>
        <end position="86"/>
    </location>
</feature>
<dbReference type="GO" id="GO:0005576">
    <property type="term" value="C:extracellular region"/>
    <property type="evidence" value="ECO:0007669"/>
    <property type="project" value="UniProtKB-SubCell"/>
</dbReference>
<dbReference type="ExpressionAtlas" id="D7MEU4">
    <property type="expression patterns" value="baseline"/>
</dbReference>
<name>D7MEU4_ARALL</name>
<evidence type="ECO:0000256" key="4">
    <source>
        <dbReference type="ARBA" id="ARBA00022729"/>
    </source>
</evidence>
<dbReference type="GO" id="GO:0007165">
    <property type="term" value="P:signal transduction"/>
    <property type="evidence" value="ECO:0007669"/>
    <property type="project" value="InterPro"/>
</dbReference>
<evidence type="ECO:0000256" key="6">
    <source>
        <dbReference type="SAM" id="SignalP"/>
    </source>
</evidence>